<dbReference type="EMBL" id="MNCJ02000328">
    <property type="protein sequence ID" value="KAF5771677.1"/>
    <property type="molecule type" value="Genomic_DNA"/>
</dbReference>
<reference evidence="1" key="1">
    <citation type="journal article" date="2017" name="Nature">
        <title>The sunflower genome provides insights into oil metabolism, flowering and Asterid evolution.</title>
        <authorList>
            <person name="Badouin H."/>
            <person name="Gouzy J."/>
            <person name="Grassa C.J."/>
            <person name="Murat F."/>
            <person name="Staton S.E."/>
            <person name="Cottret L."/>
            <person name="Lelandais-Briere C."/>
            <person name="Owens G.L."/>
            <person name="Carrere S."/>
            <person name="Mayjonade B."/>
            <person name="Legrand L."/>
            <person name="Gill N."/>
            <person name="Kane N.C."/>
            <person name="Bowers J.E."/>
            <person name="Hubner S."/>
            <person name="Bellec A."/>
            <person name="Berard A."/>
            <person name="Berges H."/>
            <person name="Blanchet N."/>
            <person name="Boniface M.C."/>
            <person name="Brunel D."/>
            <person name="Catrice O."/>
            <person name="Chaidir N."/>
            <person name="Claudel C."/>
            <person name="Donnadieu C."/>
            <person name="Faraut T."/>
            <person name="Fievet G."/>
            <person name="Helmstetter N."/>
            <person name="King M."/>
            <person name="Knapp S.J."/>
            <person name="Lai Z."/>
            <person name="Le Paslier M.C."/>
            <person name="Lippi Y."/>
            <person name="Lorenzon L."/>
            <person name="Mandel J.R."/>
            <person name="Marage G."/>
            <person name="Marchand G."/>
            <person name="Marquand E."/>
            <person name="Bret-Mestries E."/>
            <person name="Morien E."/>
            <person name="Nambeesan S."/>
            <person name="Nguyen T."/>
            <person name="Pegot-Espagnet P."/>
            <person name="Pouilly N."/>
            <person name="Raftis F."/>
            <person name="Sallet E."/>
            <person name="Schiex T."/>
            <person name="Thomas J."/>
            <person name="Vandecasteele C."/>
            <person name="Vares D."/>
            <person name="Vear F."/>
            <person name="Vautrin S."/>
            <person name="Crespi M."/>
            <person name="Mangin B."/>
            <person name="Burke J.M."/>
            <person name="Salse J."/>
            <person name="Munos S."/>
            <person name="Vincourt P."/>
            <person name="Rieseberg L.H."/>
            <person name="Langlade N.B."/>
        </authorList>
    </citation>
    <scope>NUCLEOTIDE SEQUENCE</scope>
    <source>
        <tissue evidence="1">Leaves</tissue>
    </source>
</reference>
<name>A0A9K3EEF3_HELAN</name>
<dbReference type="AlphaFoldDB" id="A0A9K3EEF3"/>
<comment type="caution">
    <text evidence="1">The sequence shown here is derived from an EMBL/GenBank/DDBJ whole genome shotgun (WGS) entry which is preliminary data.</text>
</comment>
<gene>
    <name evidence="1" type="ORF">HanXRQr2_Chr13g0567731</name>
</gene>
<protein>
    <submittedName>
        <fullName evidence="1">Uncharacterized protein</fullName>
    </submittedName>
</protein>
<proteinExistence type="predicted"/>
<dbReference type="Proteomes" id="UP000215914">
    <property type="component" value="Unassembled WGS sequence"/>
</dbReference>
<organism evidence="1 2">
    <name type="scientific">Helianthus annuus</name>
    <name type="common">Common sunflower</name>
    <dbReference type="NCBI Taxonomy" id="4232"/>
    <lineage>
        <taxon>Eukaryota</taxon>
        <taxon>Viridiplantae</taxon>
        <taxon>Streptophyta</taxon>
        <taxon>Embryophyta</taxon>
        <taxon>Tracheophyta</taxon>
        <taxon>Spermatophyta</taxon>
        <taxon>Magnoliopsida</taxon>
        <taxon>eudicotyledons</taxon>
        <taxon>Gunneridae</taxon>
        <taxon>Pentapetalae</taxon>
        <taxon>asterids</taxon>
        <taxon>campanulids</taxon>
        <taxon>Asterales</taxon>
        <taxon>Asteraceae</taxon>
        <taxon>Asteroideae</taxon>
        <taxon>Heliantheae alliance</taxon>
        <taxon>Heliantheae</taxon>
        <taxon>Helianthus</taxon>
    </lineage>
</organism>
<evidence type="ECO:0000313" key="2">
    <source>
        <dbReference type="Proteomes" id="UP000215914"/>
    </source>
</evidence>
<keyword evidence="2" id="KW-1185">Reference proteome</keyword>
<accession>A0A9K3EEF3</accession>
<dbReference type="Gramene" id="mRNA:HanXRQr2_Chr13g0567731">
    <property type="protein sequence ID" value="mRNA:HanXRQr2_Chr13g0567731"/>
    <property type="gene ID" value="HanXRQr2_Chr13g0567731"/>
</dbReference>
<evidence type="ECO:0000313" key="1">
    <source>
        <dbReference type="EMBL" id="KAF5771677.1"/>
    </source>
</evidence>
<reference evidence="1" key="2">
    <citation type="submission" date="2020-06" db="EMBL/GenBank/DDBJ databases">
        <title>Helianthus annuus Genome sequencing and assembly Release 2.</title>
        <authorList>
            <person name="Gouzy J."/>
            <person name="Langlade N."/>
            <person name="Munos S."/>
        </authorList>
    </citation>
    <scope>NUCLEOTIDE SEQUENCE</scope>
    <source>
        <tissue evidence="1">Leaves</tissue>
    </source>
</reference>
<sequence>MSQVHRPFTGGMAAKVVNKKKSLHKVVLKLKQSTKSIEIFEDEEEDQSIPMVLIFLSRLCAEFIVN</sequence>